<reference evidence="1 3" key="2">
    <citation type="journal article" date="2014" name="BMC Genomics">
        <title>An improved genome release (version Mt4.0) for the model legume Medicago truncatula.</title>
        <authorList>
            <person name="Tang H."/>
            <person name="Krishnakumar V."/>
            <person name="Bidwell S."/>
            <person name="Rosen B."/>
            <person name="Chan A."/>
            <person name="Zhou S."/>
            <person name="Gentzbittel L."/>
            <person name="Childs K.L."/>
            <person name="Yandell M."/>
            <person name="Gundlach H."/>
            <person name="Mayer K.F."/>
            <person name="Schwartz D.C."/>
            <person name="Town C.D."/>
        </authorList>
    </citation>
    <scope>GENOME REANNOTATION</scope>
    <source>
        <strain evidence="1">A17</strain>
        <strain evidence="2 3">cv. Jemalong A17</strain>
    </source>
</reference>
<dbReference type="EnsemblPlants" id="KEH43908">
    <property type="protein sequence ID" value="KEH43908"/>
    <property type="gene ID" value="MTR_1g105405"/>
</dbReference>
<dbReference type="HOGENOM" id="CLU_2561711_0_0_1"/>
<name>A0A072VR76_MEDTR</name>
<proteinExistence type="predicted"/>
<organism evidence="1 3">
    <name type="scientific">Medicago truncatula</name>
    <name type="common">Barrel medic</name>
    <name type="synonym">Medicago tribuloides</name>
    <dbReference type="NCBI Taxonomy" id="3880"/>
    <lineage>
        <taxon>Eukaryota</taxon>
        <taxon>Viridiplantae</taxon>
        <taxon>Streptophyta</taxon>
        <taxon>Embryophyta</taxon>
        <taxon>Tracheophyta</taxon>
        <taxon>Spermatophyta</taxon>
        <taxon>Magnoliopsida</taxon>
        <taxon>eudicotyledons</taxon>
        <taxon>Gunneridae</taxon>
        <taxon>Pentapetalae</taxon>
        <taxon>rosids</taxon>
        <taxon>fabids</taxon>
        <taxon>Fabales</taxon>
        <taxon>Fabaceae</taxon>
        <taxon>Papilionoideae</taxon>
        <taxon>50 kb inversion clade</taxon>
        <taxon>NPAAA clade</taxon>
        <taxon>Hologalegina</taxon>
        <taxon>IRL clade</taxon>
        <taxon>Trifolieae</taxon>
        <taxon>Medicago</taxon>
    </lineage>
</organism>
<reference evidence="1 3" key="1">
    <citation type="journal article" date="2011" name="Nature">
        <title>The Medicago genome provides insight into the evolution of rhizobial symbioses.</title>
        <authorList>
            <person name="Young N.D."/>
            <person name="Debelle F."/>
            <person name="Oldroyd G.E."/>
            <person name="Geurts R."/>
            <person name="Cannon S.B."/>
            <person name="Udvardi M.K."/>
            <person name="Benedito V.A."/>
            <person name="Mayer K.F."/>
            <person name="Gouzy J."/>
            <person name="Schoof H."/>
            <person name="Van de Peer Y."/>
            <person name="Proost S."/>
            <person name="Cook D.R."/>
            <person name="Meyers B.C."/>
            <person name="Spannagl M."/>
            <person name="Cheung F."/>
            <person name="De Mita S."/>
            <person name="Krishnakumar V."/>
            <person name="Gundlach H."/>
            <person name="Zhou S."/>
            <person name="Mudge J."/>
            <person name="Bharti A.K."/>
            <person name="Murray J.D."/>
            <person name="Naoumkina M.A."/>
            <person name="Rosen B."/>
            <person name="Silverstein K.A."/>
            <person name="Tang H."/>
            <person name="Rombauts S."/>
            <person name="Zhao P.X."/>
            <person name="Zhou P."/>
            <person name="Barbe V."/>
            <person name="Bardou P."/>
            <person name="Bechner M."/>
            <person name="Bellec A."/>
            <person name="Berger A."/>
            <person name="Berges H."/>
            <person name="Bidwell S."/>
            <person name="Bisseling T."/>
            <person name="Choisne N."/>
            <person name="Couloux A."/>
            <person name="Denny R."/>
            <person name="Deshpande S."/>
            <person name="Dai X."/>
            <person name="Doyle J.J."/>
            <person name="Dudez A.M."/>
            <person name="Farmer A.D."/>
            <person name="Fouteau S."/>
            <person name="Franken C."/>
            <person name="Gibelin C."/>
            <person name="Gish J."/>
            <person name="Goldstein S."/>
            <person name="Gonzalez A.J."/>
            <person name="Green P.J."/>
            <person name="Hallab A."/>
            <person name="Hartog M."/>
            <person name="Hua A."/>
            <person name="Humphray S.J."/>
            <person name="Jeong D.H."/>
            <person name="Jing Y."/>
            <person name="Jocker A."/>
            <person name="Kenton S.M."/>
            <person name="Kim D.J."/>
            <person name="Klee K."/>
            <person name="Lai H."/>
            <person name="Lang C."/>
            <person name="Lin S."/>
            <person name="Macmil S.L."/>
            <person name="Magdelenat G."/>
            <person name="Matthews L."/>
            <person name="McCorrison J."/>
            <person name="Monaghan E.L."/>
            <person name="Mun J.H."/>
            <person name="Najar F.Z."/>
            <person name="Nicholson C."/>
            <person name="Noirot C."/>
            <person name="O'Bleness M."/>
            <person name="Paule C.R."/>
            <person name="Poulain J."/>
            <person name="Prion F."/>
            <person name="Qin B."/>
            <person name="Qu C."/>
            <person name="Retzel E.F."/>
            <person name="Riddle C."/>
            <person name="Sallet E."/>
            <person name="Samain S."/>
            <person name="Samson N."/>
            <person name="Sanders I."/>
            <person name="Saurat O."/>
            <person name="Scarpelli C."/>
            <person name="Schiex T."/>
            <person name="Segurens B."/>
            <person name="Severin A.J."/>
            <person name="Sherrier D.J."/>
            <person name="Shi R."/>
            <person name="Sims S."/>
            <person name="Singer S.R."/>
            <person name="Sinharoy S."/>
            <person name="Sterck L."/>
            <person name="Viollet A."/>
            <person name="Wang B.B."/>
            <person name="Wang K."/>
            <person name="Wang M."/>
            <person name="Wang X."/>
            <person name="Warfsmann J."/>
            <person name="Weissenbach J."/>
            <person name="White D.D."/>
            <person name="White J.D."/>
            <person name="Wiley G.B."/>
            <person name="Wincker P."/>
            <person name="Xing Y."/>
            <person name="Yang L."/>
            <person name="Yao Z."/>
            <person name="Ying F."/>
            <person name="Zhai J."/>
            <person name="Zhou L."/>
            <person name="Zuber A."/>
            <person name="Denarie J."/>
            <person name="Dixon R.A."/>
            <person name="May G.D."/>
            <person name="Schwartz D.C."/>
            <person name="Rogers J."/>
            <person name="Quetier F."/>
            <person name="Town C.D."/>
            <person name="Roe B.A."/>
        </authorList>
    </citation>
    <scope>NUCLEOTIDE SEQUENCE [LARGE SCALE GENOMIC DNA]</scope>
    <source>
        <strain evidence="1">A17</strain>
        <strain evidence="2 3">cv. Jemalong A17</strain>
    </source>
</reference>
<gene>
    <name evidence="1" type="ordered locus">MTR_1g105405</name>
</gene>
<protein>
    <recommendedName>
        <fullName evidence="4">Endonuclease/exonuclease/phosphatase family protein</fullName>
    </recommendedName>
</protein>
<accession>A0A072VR76</accession>
<evidence type="ECO:0000313" key="1">
    <source>
        <dbReference type="EMBL" id="KEH43908.1"/>
    </source>
</evidence>
<dbReference type="Proteomes" id="UP000002051">
    <property type="component" value="Unassembled WGS sequence"/>
</dbReference>
<reference evidence="2" key="3">
    <citation type="submission" date="2015-04" db="UniProtKB">
        <authorList>
            <consortium name="EnsemblPlants"/>
        </authorList>
    </citation>
    <scope>IDENTIFICATION</scope>
    <source>
        <strain evidence="2">cv. Jemalong A17</strain>
    </source>
</reference>
<evidence type="ECO:0000313" key="3">
    <source>
        <dbReference type="Proteomes" id="UP000002051"/>
    </source>
</evidence>
<sequence>MIKAGLTDRPAKNNEFYELELLRIEQPKHSSDTFMGDFNDLLSNEDKRSRVNHPPWRIMGFREAVHNNGLIDLRFSGYPLHG</sequence>
<dbReference type="AlphaFoldDB" id="A0A072VR76"/>
<evidence type="ECO:0008006" key="4">
    <source>
        <dbReference type="Google" id="ProtNLM"/>
    </source>
</evidence>
<dbReference type="EMBL" id="CM001217">
    <property type="protein sequence ID" value="KEH43908.1"/>
    <property type="molecule type" value="Genomic_DNA"/>
</dbReference>
<keyword evidence="3" id="KW-1185">Reference proteome</keyword>
<evidence type="ECO:0000313" key="2">
    <source>
        <dbReference type="EnsemblPlants" id="KEH43908"/>
    </source>
</evidence>